<dbReference type="STRING" id="49186.SAMN05421647_1037"/>
<protein>
    <submittedName>
        <fullName evidence="2">Lactoylglutathione lyase</fullName>
    </submittedName>
</protein>
<dbReference type="AlphaFoldDB" id="A0A1N6QYK8"/>
<dbReference type="EMBL" id="FTMN01000003">
    <property type="protein sequence ID" value="SIQ21659.1"/>
    <property type="molecule type" value="Genomic_DNA"/>
</dbReference>
<evidence type="ECO:0000313" key="2">
    <source>
        <dbReference type="EMBL" id="SIQ21659.1"/>
    </source>
</evidence>
<proteinExistence type="predicted"/>
<dbReference type="Proteomes" id="UP000186895">
    <property type="component" value="Unassembled WGS sequence"/>
</dbReference>
<organism evidence="2 3">
    <name type="scientific">Marinobacterium stanieri</name>
    <dbReference type="NCBI Taxonomy" id="49186"/>
    <lineage>
        <taxon>Bacteria</taxon>
        <taxon>Pseudomonadati</taxon>
        <taxon>Pseudomonadota</taxon>
        <taxon>Gammaproteobacteria</taxon>
        <taxon>Oceanospirillales</taxon>
        <taxon>Oceanospirillaceae</taxon>
        <taxon>Marinobacterium</taxon>
    </lineage>
</organism>
<gene>
    <name evidence="2" type="ORF">SAMN05421647_1037</name>
</gene>
<dbReference type="Gene3D" id="3.10.180.10">
    <property type="entry name" value="2,3-Dihydroxybiphenyl 1,2-Dioxygenase, domain 1"/>
    <property type="match status" value="1"/>
</dbReference>
<dbReference type="SUPFAM" id="SSF54593">
    <property type="entry name" value="Glyoxalase/Bleomycin resistance protein/Dihydroxybiphenyl dioxygenase"/>
    <property type="match status" value="1"/>
</dbReference>
<keyword evidence="3" id="KW-1185">Reference proteome</keyword>
<dbReference type="InterPro" id="IPR037523">
    <property type="entry name" value="VOC_core"/>
</dbReference>
<name>A0A1N6QYK8_9GAMM</name>
<dbReference type="RefSeq" id="WP_076462140.1">
    <property type="nucleotide sequence ID" value="NZ_FTMN01000003.1"/>
</dbReference>
<dbReference type="PROSITE" id="PS51819">
    <property type="entry name" value="VOC"/>
    <property type="match status" value="1"/>
</dbReference>
<dbReference type="GO" id="GO:0016829">
    <property type="term" value="F:lyase activity"/>
    <property type="evidence" value="ECO:0007669"/>
    <property type="project" value="UniProtKB-KW"/>
</dbReference>
<dbReference type="InterPro" id="IPR004360">
    <property type="entry name" value="Glyas_Fos-R_dOase_dom"/>
</dbReference>
<evidence type="ECO:0000259" key="1">
    <source>
        <dbReference type="PROSITE" id="PS51819"/>
    </source>
</evidence>
<sequence>MKIDNYGIILNVEHFDACVRFYKDVFDLPEMFSKTEGDFRLTCLEFGSAYLMIETEGVAVPSGKDVSRCPTKLRFNVPDIHQALASLQAKGIDAEVVENDWGSIITLFDPDGNRISIRDEAGFRQQAGLS</sequence>
<feature type="domain" description="VOC" evidence="1">
    <location>
        <begin position="2"/>
        <end position="120"/>
    </location>
</feature>
<accession>A0A1N6QYK8</accession>
<keyword evidence="2" id="KW-0456">Lyase</keyword>
<dbReference type="InterPro" id="IPR029068">
    <property type="entry name" value="Glyas_Bleomycin-R_OHBP_Dase"/>
</dbReference>
<reference evidence="2 3" key="1">
    <citation type="submission" date="2017-01" db="EMBL/GenBank/DDBJ databases">
        <authorList>
            <person name="Mah S.A."/>
            <person name="Swanson W.J."/>
            <person name="Moy G.W."/>
            <person name="Vacquier V.D."/>
        </authorList>
    </citation>
    <scope>NUCLEOTIDE SEQUENCE [LARGE SCALE GENOMIC DNA]</scope>
    <source>
        <strain evidence="2 3">DSM 7027</strain>
    </source>
</reference>
<dbReference type="Pfam" id="PF00903">
    <property type="entry name" value="Glyoxalase"/>
    <property type="match status" value="1"/>
</dbReference>
<evidence type="ECO:0000313" key="3">
    <source>
        <dbReference type="Proteomes" id="UP000186895"/>
    </source>
</evidence>